<name>A0A5N4EHY6_CAMDR</name>
<dbReference type="PANTHER" id="PTHR31054:SF6">
    <property type="entry name" value="ZYGOTE ARREST PROTEIN 1"/>
    <property type="match status" value="1"/>
</dbReference>
<feature type="region of interest" description="Disordered" evidence="1">
    <location>
        <begin position="122"/>
        <end position="167"/>
    </location>
</feature>
<organism evidence="2 3">
    <name type="scientific">Camelus dromedarius</name>
    <name type="common">Dromedary</name>
    <name type="synonym">Arabian camel</name>
    <dbReference type="NCBI Taxonomy" id="9838"/>
    <lineage>
        <taxon>Eukaryota</taxon>
        <taxon>Metazoa</taxon>
        <taxon>Chordata</taxon>
        <taxon>Craniata</taxon>
        <taxon>Vertebrata</taxon>
        <taxon>Euteleostomi</taxon>
        <taxon>Mammalia</taxon>
        <taxon>Eutheria</taxon>
        <taxon>Laurasiatheria</taxon>
        <taxon>Artiodactyla</taxon>
        <taxon>Tylopoda</taxon>
        <taxon>Camelidae</taxon>
        <taxon>Camelus</taxon>
    </lineage>
</organism>
<dbReference type="GO" id="GO:0005737">
    <property type="term" value="C:cytoplasm"/>
    <property type="evidence" value="ECO:0007669"/>
    <property type="project" value="TreeGrafter"/>
</dbReference>
<evidence type="ECO:0000313" key="2">
    <source>
        <dbReference type="EMBL" id="KAB1282894.1"/>
    </source>
</evidence>
<gene>
    <name evidence="2" type="ORF">Cadr_000002083</name>
</gene>
<evidence type="ECO:0000256" key="1">
    <source>
        <dbReference type="SAM" id="MobiDB-lite"/>
    </source>
</evidence>
<dbReference type="PANTHER" id="PTHR31054">
    <property type="entry name" value="ZYGOTE ARREST PROTEIN 1-LIKE ISOFORM X1"/>
    <property type="match status" value="1"/>
</dbReference>
<dbReference type="EMBL" id="JWIN03000002">
    <property type="protein sequence ID" value="KAB1282894.1"/>
    <property type="molecule type" value="Genomic_DNA"/>
</dbReference>
<dbReference type="InterPro" id="IPR026775">
    <property type="entry name" value="Zar1"/>
</dbReference>
<sequence length="167" mass="17458">MAALGDEVLDGYVYPACALYSYPCPSPAAATCKGAVGGGGWRHRDRGYPSVSSSSDGASSSSFPVYGQLAAAEYFHSYQPAQLMALLSQVSPGLAPRPGRAGVQDAAVQVTQRRDVSVQCSLGRRTLLRRAREPGPPPGPAPRALRERGSGPPSPHRPAGTRSRAAR</sequence>
<dbReference type="GO" id="GO:0006412">
    <property type="term" value="P:translation"/>
    <property type="evidence" value="ECO:0007669"/>
    <property type="project" value="TreeGrafter"/>
</dbReference>
<dbReference type="Proteomes" id="UP000299084">
    <property type="component" value="Unassembled WGS sequence"/>
</dbReference>
<accession>A0A5N4EHY6</accession>
<comment type="caution">
    <text evidence="2">The sequence shown here is derived from an EMBL/GenBank/DDBJ whole genome shotgun (WGS) entry which is preliminary data.</text>
</comment>
<proteinExistence type="predicted"/>
<reference evidence="2 3" key="1">
    <citation type="journal article" date="2019" name="Mol. Ecol. Resour.">
        <title>Improving Illumina assemblies with Hi-C and long reads: an example with the North African dromedary.</title>
        <authorList>
            <person name="Elbers J.P."/>
            <person name="Rogers M.F."/>
            <person name="Perelman P.L."/>
            <person name="Proskuryakova A.A."/>
            <person name="Serdyukova N.A."/>
            <person name="Johnson W.E."/>
            <person name="Horin P."/>
            <person name="Corander J."/>
            <person name="Murphy D."/>
            <person name="Burger P.A."/>
        </authorList>
    </citation>
    <scope>NUCLEOTIDE SEQUENCE [LARGE SCALE GENOMIC DNA]</scope>
    <source>
        <strain evidence="2">Drom800</strain>
        <tissue evidence="2">Blood</tissue>
    </source>
</reference>
<dbReference type="AlphaFoldDB" id="A0A5N4EHY6"/>
<evidence type="ECO:0000313" key="3">
    <source>
        <dbReference type="Proteomes" id="UP000299084"/>
    </source>
</evidence>
<protein>
    <submittedName>
        <fullName evidence="2">Zygote arrest protein 1</fullName>
    </submittedName>
</protein>
<keyword evidence="3" id="KW-1185">Reference proteome</keyword>